<dbReference type="InterPro" id="IPR011760">
    <property type="entry name" value="PsdUridine_synth_TruD_insert"/>
</dbReference>
<dbReference type="InterPro" id="IPR020103">
    <property type="entry name" value="PsdUridine_synth_cat_dom_sf"/>
</dbReference>
<comment type="function">
    <text evidence="4">Responsible for synthesis of pseudouridine from uracil-13 in transfer RNAs.</text>
</comment>
<evidence type="ECO:0000259" key="5">
    <source>
        <dbReference type="PROSITE" id="PS50984"/>
    </source>
</evidence>
<dbReference type="PROSITE" id="PS50984">
    <property type="entry name" value="TRUD"/>
    <property type="match status" value="1"/>
</dbReference>
<proteinExistence type="inferred from homology"/>
<dbReference type="InterPro" id="IPR042214">
    <property type="entry name" value="TruD_catalytic"/>
</dbReference>
<feature type="active site" description="Nucleophile" evidence="4">
    <location>
        <position position="81"/>
    </location>
</feature>
<evidence type="ECO:0000313" key="6">
    <source>
        <dbReference type="EMBL" id="HEC06217.1"/>
    </source>
</evidence>
<name>A0A831RUD7_9GAMM</name>
<dbReference type="InterPro" id="IPR001656">
    <property type="entry name" value="PsdUridine_synth_TruD"/>
</dbReference>
<dbReference type="PROSITE" id="PS01268">
    <property type="entry name" value="UPF0024"/>
    <property type="match status" value="1"/>
</dbReference>
<dbReference type="InterPro" id="IPR043165">
    <property type="entry name" value="TruD_insert_sf"/>
</dbReference>
<dbReference type="CDD" id="cd02575">
    <property type="entry name" value="PseudoU_synth_EcTruD"/>
    <property type="match status" value="1"/>
</dbReference>
<dbReference type="NCBIfam" id="TIGR00094">
    <property type="entry name" value="tRNA_TruD_broad"/>
    <property type="match status" value="1"/>
</dbReference>
<organism evidence="6">
    <name type="scientific">Thiolapillus brandeum</name>
    <dbReference type="NCBI Taxonomy" id="1076588"/>
    <lineage>
        <taxon>Bacteria</taxon>
        <taxon>Pseudomonadati</taxon>
        <taxon>Pseudomonadota</taxon>
        <taxon>Gammaproteobacteria</taxon>
        <taxon>Chromatiales</taxon>
        <taxon>Sedimenticolaceae</taxon>
        <taxon>Thiolapillus</taxon>
    </lineage>
</organism>
<dbReference type="EC" id="5.4.99.27" evidence="4"/>
<dbReference type="InterPro" id="IPR020119">
    <property type="entry name" value="PsdUridine_synth_TruD_CS"/>
</dbReference>
<protein>
    <recommendedName>
        <fullName evidence="4">tRNA pseudouridine synthase D</fullName>
        <ecNumber evidence="4">5.4.99.27</ecNumber>
    </recommendedName>
    <alternativeName>
        <fullName evidence="4">tRNA pseudouridine(13) synthase</fullName>
    </alternativeName>
    <alternativeName>
        <fullName evidence="4">tRNA pseudouridylate synthase D</fullName>
    </alternativeName>
    <alternativeName>
        <fullName evidence="4">tRNA-uridine isomerase D</fullName>
    </alternativeName>
</protein>
<evidence type="ECO:0000256" key="2">
    <source>
        <dbReference type="ARBA" id="ARBA00022694"/>
    </source>
</evidence>
<dbReference type="GO" id="GO:0031119">
    <property type="term" value="P:tRNA pseudouridine synthesis"/>
    <property type="evidence" value="ECO:0007669"/>
    <property type="project" value="UniProtKB-UniRule"/>
</dbReference>
<dbReference type="Gene3D" id="3.30.2350.20">
    <property type="entry name" value="TruD, catalytic domain"/>
    <property type="match status" value="1"/>
</dbReference>
<dbReference type="NCBIfam" id="NF002153">
    <property type="entry name" value="PRK00984.1-2"/>
    <property type="match status" value="1"/>
</dbReference>
<dbReference type="Proteomes" id="UP000886339">
    <property type="component" value="Unassembled WGS sequence"/>
</dbReference>
<comment type="catalytic activity">
    <reaction evidence="4">
        <text>uridine(13) in tRNA = pseudouridine(13) in tRNA</text>
        <dbReference type="Rhea" id="RHEA:42540"/>
        <dbReference type="Rhea" id="RHEA-COMP:10105"/>
        <dbReference type="Rhea" id="RHEA-COMP:10106"/>
        <dbReference type="ChEBI" id="CHEBI:65314"/>
        <dbReference type="ChEBI" id="CHEBI:65315"/>
        <dbReference type="EC" id="5.4.99.27"/>
    </reaction>
</comment>
<gene>
    <name evidence="4 6" type="primary">truD</name>
    <name evidence="6" type="ORF">ENJ12_05170</name>
</gene>
<feature type="domain" description="TRUD" evidence="5">
    <location>
        <begin position="157"/>
        <end position="306"/>
    </location>
</feature>
<dbReference type="PANTHER" id="PTHR47811">
    <property type="entry name" value="TRNA PSEUDOURIDINE SYNTHASE D"/>
    <property type="match status" value="1"/>
</dbReference>
<sequence>MPDPTADLPFAWGGPAGSGVLRASAEDFQVVEDLGIEPSGSGEHVLLKIRKRNLNTAEVATHIARLAGIRPRDVSYAGLKDRVAVTTQTFSVHLPGKEAPDWAELEGENLQVLDAVRHHRKLRRGSLRGNVFTLRVRQFSGDAGALEARLQQIDEQGVPNYFGAQRFGRDGNNLQRAQALFAGEIKKVRRDKRSIWLSAARSWLFNKVLAVRVSEGTWNRLLPGDVMQLAGGRGQFPAEAEDDELASRLRNQEVHVTGPLYGKAGRALQPGSAAGELEQAVLSAEQSWLDGLRRFGLEADRRSLRLSVDDLQWQLHKDELELCFGLASGGYATAVARELFQSV</sequence>
<keyword evidence="3 4" id="KW-0413">Isomerase</keyword>
<keyword evidence="2 4" id="KW-0819">tRNA processing</keyword>
<dbReference type="Gene3D" id="3.30.2340.10">
    <property type="entry name" value="TruD, insertion domain"/>
    <property type="match status" value="1"/>
</dbReference>
<evidence type="ECO:0000256" key="3">
    <source>
        <dbReference type="ARBA" id="ARBA00023235"/>
    </source>
</evidence>
<dbReference type="EMBL" id="DRLF01000183">
    <property type="protein sequence ID" value="HEC06217.1"/>
    <property type="molecule type" value="Genomic_DNA"/>
</dbReference>
<dbReference type="PANTHER" id="PTHR47811:SF1">
    <property type="entry name" value="TRNA PSEUDOURIDINE SYNTHASE D"/>
    <property type="match status" value="1"/>
</dbReference>
<evidence type="ECO:0000256" key="4">
    <source>
        <dbReference type="HAMAP-Rule" id="MF_01082"/>
    </source>
</evidence>
<comment type="similarity">
    <text evidence="1 4">Belongs to the pseudouridine synthase TruD family.</text>
</comment>
<dbReference type="Pfam" id="PF01142">
    <property type="entry name" value="TruD"/>
    <property type="match status" value="1"/>
</dbReference>
<evidence type="ECO:0000256" key="1">
    <source>
        <dbReference type="ARBA" id="ARBA00007953"/>
    </source>
</evidence>
<dbReference type="GO" id="GO:0005829">
    <property type="term" value="C:cytosol"/>
    <property type="evidence" value="ECO:0007669"/>
    <property type="project" value="TreeGrafter"/>
</dbReference>
<dbReference type="SUPFAM" id="SSF55120">
    <property type="entry name" value="Pseudouridine synthase"/>
    <property type="match status" value="1"/>
</dbReference>
<dbReference type="InterPro" id="IPR050170">
    <property type="entry name" value="TruD_pseudoU_synthase"/>
</dbReference>
<dbReference type="GO" id="GO:0003723">
    <property type="term" value="F:RNA binding"/>
    <property type="evidence" value="ECO:0007669"/>
    <property type="project" value="InterPro"/>
</dbReference>
<dbReference type="AlphaFoldDB" id="A0A831RUD7"/>
<comment type="caution">
    <text evidence="6">The sequence shown here is derived from an EMBL/GenBank/DDBJ whole genome shotgun (WGS) entry which is preliminary data.</text>
</comment>
<dbReference type="GO" id="GO:0160150">
    <property type="term" value="F:tRNA pseudouridine(13) synthase activity"/>
    <property type="evidence" value="ECO:0007669"/>
    <property type="project" value="UniProtKB-EC"/>
</dbReference>
<reference evidence="6" key="1">
    <citation type="journal article" date="2020" name="mSystems">
        <title>Genome- and Community-Level Interaction Insights into Carbon Utilization and Element Cycling Functions of Hydrothermarchaeota in Hydrothermal Sediment.</title>
        <authorList>
            <person name="Zhou Z."/>
            <person name="Liu Y."/>
            <person name="Xu W."/>
            <person name="Pan J."/>
            <person name="Luo Z.H."/>
            <person name="Li M."/>
        </authorList>
    </citation>
    <scope>NUCLEOTIDE SEQUENCE [LARGE SCALE GENOMIC DNA]</scope>
    <source>
        <strain evidence="6">HyVt-458</strain>
    </source>
</reference>
<dbReference type="HAMAP" id="MF_01082">
    <property type="entry name" value="TruD"/>
    <property type="match status" value="1"/>
</dbReference>
<accession>A0A831RUD7</accession>